<feature type="domain" description="ABC transporter" evidence="5">
    <location>
        <begin position="21"/>
        <end position="256"/>
    </location>
</feature>
<protein>
    <submittedName>
        <fullName evidence="7">ABC transporter ATP-binding protein</fullName>
    </submittedName>
</protein>
<sequence>MDNTPKYVVERLDTAKYAEALELNNVSVGYGKNPVLQGISTTFEAGKVTALVGPNGAGKSTLLRAIAAVHPFQGTILAHGKSLDSMSRADRVRELSFVEQHNESSTDLTVREVVEMGILVGRGPFAGLTDEDEALVDEAIQNLGIGKLAHRQWNSMSGGEKQRTQLARAMAQHSRSMLLDEPTNHLDLHHQIRLMEQLRYVAKNHNSCVILAQHDLEMASRYADWIVVLAPSEGIVQCGPPDDVFNKELLLDVFGLEARRADDGSLRVTGAVGEW</sequence>
<name>A0AAW9HZR7_9ACTO</name>
<evidence type="ECO:0000313" key="7">
    <source>
        <dbReference type="EMBL" id="MDY5155509.1"/>
    </source>
</evidence>
<evidence type="ECO:0000256" key="4">
    <source>
        <dbReference type="ARBA" id="ARBA00022967"/>
    </source>
</evidence>
<dbReference type="PANTHER" id="PTHR42794">
    <property type="entry name" value="HEMIN IMPORT ATP-BINDING PROTEIN HMUV"/>
    <property type="match status" value="1"/>
</dbReference>
<dbReference type="PANTHER" id="PTHR42794:SF1">
    <property type="entry name" value="HEMIN IMPORT ATP-BINDING PROTEIN HMUV"/>
    <property type="match status" value="1"/>
</dbReference>
<dbReference type="Proteomes" id="UP001281731">
    <property type="component" value="Unassembled WGS sequence"/>
</dbReference>
<proteinExistence type="predicted"/>
<keyword evidence="1" id="KW-0813">Transport</keyword>
<dbReference type="GO" id="GO:0016887">
    <property type="term" value="F:ATP hydrolysis activity"/>
    <property type="evidence" value="ECO:0007669"/>
    <property type="project" value="InterPro"/>
</dbReference>
<dbReference type="SUPFAM" id="SSF52540">
    <property type="entry name" value="P-loop containing nucleoside triphosphate hydrolases"/>
    <property type="match status" value="1"/>
</dbReference>
<dbReference type="Pfam" id="PF00005">
    <property type="entry name" value="ABC_tran"/>
    <property type="match status" value="1"/>
</dbReference>
<evidence type="ECO:0000256" key="1">
    <source>
        <dbReference type="ARBA" id="ARBA00022448"/>
    </source>
</evidence>
<dbReference type="CDD" id="cd03214">
    <property type="entry name" value="ABC_Iron-Siderophores_B12_Hemin"/>
    <property type="match status" value="1"/>
</dbReference>
<dbReference type="SMART" id="SM00382">
    <property type="entry name" value="AAA"/>
    <property type="match status" value="1"/>
</dbReference>
<accession>A0AAW9HZR7</accession>
<evidence type="ECO:0000259" key="5">
    <source>
        <dbReference type="PROSITE" id="PS50893"/>
    </source>
</evidence>
<dbReference type="EMBL" id="JAWNGC010000009">
    <property type="protein sequence ID" value="MDY5155509.1"/>
    <property type="molecule type" value="Genomic_DNA"/>
</dbReference>
<dbReference type="Gene3D" id="3.40.50.300">
    <property type="entry name" value="P-loop containing nucleotide triphosphate hydrolases"/>
    <property type="match status" value="1"/>
</dbReference>
<dbReference type="FunFam" id="3.40.50.300:FF:000134">
    <property type="entry name" value="Iron-enterobactin ABC transporter ATP-binding protein"/>
    <property type="match status" value="1"/>
</dbReference>
<dbReference type="PROSITE" id="PS50893">
    <property type="entry name" value="ABC_TRANSPORTER_2"/>
    <property type="match status" value="1"/>
</dbReference>
<gene>
    <name evidence="7" type="ORF">R6G80_07225</name>
    <name evidence="6" type="ORF">R6G86_05345</name>
</gene>
<dbReference type="InterPro" id="IPR003439">
    <property type="entry name" value="ABC_transporter-like_ATP-bd"/>
</dbReference>
<evidence type="ECO:0000256" key="2">
    <source>
        <dbReference type="ARBA" id="ARBA00022741"/>
    </source>
</evidence>
<reference evidence="7 8" key="1">
    <citation type="submission" date="2023-10" db="EMBL/GenBank/DDBJ databases">
        <title>Whole Genome based description of the genera Actinobaculum and Actinotignum reveals a complex phylogenetic relationship within the species included in the genus Actinotignum.</title>
        <authorList>
            <person name="Jensen C.S."/>
            <person name="Dargis R."/>
            <person name="Kemp M."/>
            <person name="Christensen J.J."/>
        </authorList>
    </citation>
    <scope>NUCLEOTIDE SEQUENCE</scope>
    <source>
        <strain evidence="7">SLA_B511</strain>
        <strain evidence="6 8">SLA_B974</strain>
    </source>
</reference>
<dbReference type="InterPro" id="IPR003593">
    <property type="entry name" value="AAA+_ATPase"/>
</dbReference>
<dbReference type="AlphaFoldDB" id="A0AAW9HZR7"/>
<keyword evidence="3 7" id="KW-0067">ATP-binding</keyword>
<comment type="caution">
    <text evidence="7">The sequence shown here is derived from an EMBL/GenBank/DDBJ whole genome shotgun (WGS) entry which is preliminary data.</text>
</comment>
<dbReference type="RefSeq" id="WP_022866861.1">
    <property type="nucleotide sequence ID" value="NZ_CAMYCL010000004.1"/>
</dbReference>
<organism evidence="7 9">
    <name type="scientific">Actinotignum urinale</name>
    <dbReference type="NCBI Taxonomy" id="190146"/>
    <lineage>
        <taxon>Bacteria</taxon>
        <taxon>Bacillati</taxon>
        <taxon>Actinomycetota</taxon>
        <taxon>Actinomycetes</taxon>
        <taxon>Actinomycetales</taxon>
        <taxon>Actinomycetaceae</taxon>
        <taxon>Actinotignum</taxon>
    </lineage>
</organism>
<evidence type="ECO:0000313" key="6">
    <source>
        <dbReference type="EMBL" id="MDY5133162.1"/>
    </source>
</evidence>
<dbReference type="GO" id="GO:0005524">
    <property type="term" value="F:ATP binding"/>
    <property type="evidence" value="ECO:0007669"/>
    <property type="project" value="UniProtKB-KW"/>
</dbReference>
<dbReference type="InterPro" id="IPR027417">
    <property type="entry name" value="P-loop_NTPase"/>
</dbReference>
<keyword evidence="4" id="KW-1278">Translocase</keyword>
<evidence type="ECO:0000256" key="3">
    <source>
        <dbReference type="ARBA" id="ARBA00022840"/>
    </source>
</evidence>
<evidence type="ECO:0000313" key="9">
    <source>
        <dbReference type="Proteomes" id="UP001281731"/>
    </source>
</evidence>
<keyword evidence="8" id="KW-1185">Reference proteome</keyword>
<evidence type="ECO:0000313" key="8">
    <source>
        <dbReference type="Proteomes" id="UP001275049"/>
    </source>
</evidence>
<dbReference type="EMBL" id="JAWNGA010000008">
    <property type="protein sequence ID" value="MDY5133162.1"/>
    <property type="molecule type" value="Genomic_DNA"/>
</dbReference>
<dbReference type="Proteomes" id="UP001275049">
    <property type="component" value="Unassembled WGS sequence"/>
</dbReference>
<keyword evidence="2" id="KW-0547">Nucleotide-binding</keyword>